<evidence type="ECO:0000256" key="6">
    <source>
        <dbReference type="ARBA" id="ARBA00030388"/>
    </source>
</evidence>
<dbReference type="Proteomes" id="UP001208692">
    <property type="component" value="Unassembled WGS sequence"/>
</dbReference>
<reference evidence="7 10" key="1">
    <citation type="submission" date="2021-11" db="EMBL/GenBank/DDBJ databases">
        <title>Draft genome sequence of Capnocytophaga sp. strain KC07075 isolated from cat oral cavity.</title>
        <authorList>
            <person name="Suzuki M."/>
            <person name="Imaoka K."/>
            <person name="Kimura M."/>
            <person name="Morikawa S."/>
            <person name="Maeda K."/>
        </authorList>
    </citation>
    <scope>NUCLEOTIDE SEQUENCE</scope>
    <source>
        <strain evidence="7">KC07075</strain>
        <strain evidence="8 10">KC07079</strain>
    </source>
</reference>
<dbReference type="Proteomes" id="UP001207736">
    <property type="component" value="Unassembled WGS sequence"/>
</dbReference>
<dbReference type="InterPro" id="IPR035093">
    <property type="entry name" value="RelE/ParE_toxin_dom_sf"/>
</dbReference>
<comment type="similarity">
    <text evidence="1">Belongs to the YoeB family.</text>
</comment>
<proteinExistence type="inferred from homology"/>
<dbReference type="GO" id="GO:0006401">
    <property type="term" value="P:RNA catabolic process"/>
    <property type="evidence" value="ECO:0007669"/>
    <property type="project" value="InterPro"/>
</dbReference>
<evidence type="ECO:0000256" key="5">
    <source>
        <dbReference type="ARBA" id="ARBA00022801"/>
    </source>
</evidence>
<dbReference type="NCBIfam" id="TIGR02116">
    <property type="entry name" value="toxin_Txe_YoeB"/>
    <property type="match status" value="1"/>
</dbReference>
<dbReference type="InterPro" id="IPR009614">
    <property type="entry name" value="YoeB_toxin"/>
</dbReference>
<dbReference type="GO" id="GO:0004519">
    <property type="term" value="F:endonuclease activity"/>
    <property type="evidence" value="ECO:0007669"/>
    <property type="project" value="UniProtKB-KW"/>
</dbReference>
<sequence length="94" mass="11029">MDMIYSIDFKDSVKKDIDKLANSGQLKLVKKVKQFIEELQTHPTTGTGQVEPLKGFGERQLYSRRIDKKHRLIYEVLEDQKRVEILSAYGHYED</sequence>
<dbReference type="EMBL" id="BQKA01000014">
    <property type="protein sequence ID" value="GJM49893.1"/>
    <property type="molecule type" value="Genomic_DNA"/>
</dbReference>
<keyword evidence="3" id="KW-0540">Nuclease</keyword>
<organism evidence="7 9">
    <name type="scientific">Capnocytophaga catalasegens</name>
    <dbReference type="NCBI Taxonomy" id="1004260"/>
    <lineage>
        <taxon>Bacteria</taxon>
        <taxon>Pseudomonadati</taxon>
        <taxon>Bacteroidota</taxon>
        <taxon>Flavobacteriia</taxon>
        <taxon>Flavobacteriales</taxon>
        <taxon>Flavobacteriaceae</taxon>
        <taxon>Capnocytophaga</taxon>
    </lineage>
</organism>
<protein>
    <recommendedName>
        <fullName evidence="6">Putative mRNA interferase YoeB</fullName>
    </recommendedName>
</protein>
<accession>A0AAV5AY11</accession>
<evidence type="ECO:0000256" key="3">
    <source>
        <dbReference type="ARBA" id="ARBA00022722"/>
    </source>
</evidence>
<keyword evidence="4" id="KW-0255">Endonuclease</keyword>
<comment type="caution">
    <text evidence="7">The sequence shown here is derived from an EMBL/GenBank/DDBJ whole genome shotgun (WGS) entry which is preliminary data.</text>
</comment>
<keyword evidence="5" id="KW-0378">Hydrolase</keyword>
<dbReference type="SUPFAM" id="SSF143011">
    <property type="entry name" value="RelE-like"/>
    <property type="match status" value="1"/>
</dbReference>
<dbReference type="PANTHER" id="PTHR38039">
    <property type="entry name" value="TOXIN YOEB"/>
    <property type="match status" value="1"/>
</dbReference>
<keyword evidence="2" id="KW-1277">Toxin-antitoxin system</keyword>
<evidence type="ECO:0000313" key="9">
    <source>
        <dbReference type="Proteomes" id="UP001207736"/>
    </source>
</evidence>
<dbReference type="GO" id="GO:0016787">
    <property type="term" value="F:hydrolase activity"/>
    <property type="evidence" value="ECO:0007669"/>
    <property type="project" value="UniProtKB-KW"/>
</dbReference>
<evidence type="ECO:0000313" key="8">
    <source>
        <dbReference type="EMBL" id="GJM54065.1"/>
    </source>
</evidence>
<evidence type="ECO:0000313" key="7">
    <source>
        <dbReference type="EMBL" id="GJM49893.1"/>
    </source>
</evidence>
<dbReference type="RefSeq" id="WP_264846572.1">
    <property type="nucleotide sequence ID" value="NZ_BPMA01000022.1"/>
</dbReference>
<dbReference type="Pfam" id="PF06769">
    <property type="entry name" value="YoeB_toxin"/>
    <property type="match status" value="1"/>
</dbReference>
<keyword evidence="10" id="KW-1185">Reference proteome</keyword>
<evidence type="ECO:0000313" key="10">
    <source>
        <dbReference type="Proteomes" id="UP001208692"/>
    </source>
</evidence>
<evidence type="ECO:0000256" key="1">
    <source>
        <dbReference type="ARBA" id="ARBA00008172"/>
    </source>
</evidence>
<gene>
    <name evidence="7" type="ORF">RCZ15_08680</name>
    <name evidence="8" type="ORF">RCZ16_23810</name>
</gene>
<dbReference type="EMBL" id="BQKB01000059">
    <property type="protein sequence ID" value="GJM54065.1"/>
    <property type="molecule type" value="Genomic_DNA"/>
</dbReference>
<dbReference type="Gene3D" id="3.30.2310.20">
    <property type="entry name" value="RelE-like"/>
    <property type="match status" value="1"/>
</dbReference>
<name>A0AAV5AY11_9FLAO</name>
<dbReference type="GO" id="GO:0045892">
    <property type="term" value="P:negative regulation of DNA-templated transcription"/>
    <property type="evidence" value="ECO:0007669"/>
    <property type="project" value="TreeGrafter"/>
</dbReference>
<evidence type="ECO:0000256" key="4">
    <source>
        <dbReference type="ARBA" id="ARBA00022759"/>
    </source>
</evidence>
<evidence type="ECO:0000256" key="2">
    <source>
        <dbReference type="ARBA" id="ARBA00022649"/>
    </source>
</evidence>
<dbReference type="AlphaFoldDB" id="A0AAV5AY11"/>
<dbReference type="PANTHER" id="PTHR38039:SF1">
    <property type="entry name" value="TOXIN YOEB"/>
    <property type="match status" value="1"/>
</dbReference>